<accession>A0A4V1C7W7</accession>
<evidence type="ECO:0000313" key="1">
    <source>
        <dbReference type="EMBL" id="QBZ64828.1"/>
    </source>
</evidence>
<protein>
    <submittedName>
        <fullName evidence="1">Uncharacterized protein</fullName>
    </submittedName>
</protein>
<reference evidence="1 2" key="1">
    <citation type="journal article" date="2019" name="Mol. Biol. Evol.">
        <title>Blast fungal genomes show frequent chromosomal changes, gene gains and losses, and effector gene turnover.</title>
        <authorList>
            <person name="Gomez Luciano L.B."/>
            <person name="Jason Tsai I."/>
            <person name="Chuma I."/>
            <person name="Tosa Y."/>
            <person name="Chen Y.H."/>
            <person name="Li J.Y."/>
            <person name="Li M.Y."/>
            <person name="Jade Lu M.Y."/>
            <person name="Nakayashiki H."/>
            <person name="Li W.H."/>
        </authorList>
    </citation>
    <scope>NUCLEOTIDE SEQUENCE [LARGE SCALE GENOMIC DNA]</scope>
    <source>
        <strain evidence="1">MZ5-1-6</strain>
    </source>
</reference>
<dbReference type="Proteomes" id="UP000294847">
    <property type="component" value="Chromosome 6"/>
</dbReference>
<evidence type="ECO:0000313" key="2">
    <source>
        <dbReference type="Proteomes" id="UP000294847"/>
    </source>
</evidence>
<dbReference type="AlphaFoldDB" id="A0A4V1C7W7"/>
<organism evidence="1 2">
    <name type="scientific">Pyricularia oryzae</name>
    <name type="common">Rice blast fungus</name>
    <name type="synonym">Magnaporthe oryzae</name>
    <dbReference type="NCBI Taxonomy" id="318829"/>
    <lineage>
        <taxon>Eukaryota</taxon>
        <taxon>Fungi</taxon>
        <taxon>Dikarya</taxon>
        <taxon>Ascomycota</taxon>
        <taxon>Pezizomycotina</taxon>
        <taxon>Sordariomycetes</taxon>
        <taxon>Sordariomycetidae</taxon>
        <taxon>Magnaporthales</taxon>
        <taxon>Pyriculariaceae</taxon>
        <taxon>Pyricularia</taxon>
    </lineage>
</organism>
<name>A0A4V1C7W7_PYROR</name>
<proteinExistence type="predicted"/>
<sequence length="224" mass="24913">MGSPLPTLIDSTTVLSSRPLQYIIFWAWRASRTWPSVLFDVDKTGGGTWWWGDGFSLRTWVRFALSYEVVRRTPASYDDVAKSGDGYGVAILTATYLTEDCISINQSVMIIVLKDRARSLASRTLPPSLRMKEPVNTGRKTCVAVFPVLSFLCHPSDRSTRPGNPGFSNTHTADEIAARLCLTGVWTLPACWGPVWGLLKEPSSEKFLTSIFFFLESVRARGVL</sequence>
<gene>
    <name evidence="1" type="ORF">PoMZ_06529</name>
</gene>
<dbReference type="EMBL" id="CP034209">
    <property type="protein sequence ID" value="QBZ64828.1"/>
    <property type="molecule type" value="Genomic_DNA"/>
</dbReference>